<dbReference type="OrthoDB" id="9808332at2"/>
<feature type="chain" id="PRO_5039682516" evidence="4">
    <location>
        <begin position="28"/>
        <end position="431"/>
    </location>
</feature>
<keyword evidence="2" id="KW-0813">Transport</keyword>
<dbReference type="SUPFAM" id="SSF53850">
    <property type="entry name" value="Periplasmic binding protein-like II"/>
    <property type="match status" value="1"/>
</dbReference>
<dbReference type="GO" id="GO:1901982">
    <property type="term" value="F:maltose binding"/>
    <property type="evidence" value="ECO:0007669"/>
    <property type="project" value="TreeGrafter"/>
</dbReference>
<dbReference type="STRING" id="555079.Toce_1744"/>
<dbReference type="Gene3D" id="3.40.190.10">
    <property type="entry name" value="Periplasmic binding protein-like II"/>
    <property type="match status" value="2"/>
</dbReference>
<evidence type="ECO:0000313" key="5">
    <source>
        <dbReference type="EMBL" id="ADL08478.1"/>
    </source>
</evidence>
<dbReference type="CDD" id="cd14750">
    <property type="entry name" value="PBP2_TMBP"/>
    <property type="match status" value="1"/>
</dbReference>
<comment type="similarity">
    <text evidence="1">Belongs to the bacterial solute-binding protein 1 family.</text>
</comment>
<dbReference type="PANTHER" id="PTHR30061">
    <property type="entry name" value="MALTOSE-BINDING PERIPLASMIC PROTEIN"/>
    <property type="match status" value="1"/>
</dbReference>
<dbReference type="PANTHER" id="PTHR30061:SF50">
    <property type="entry name" value="MALTOSE_MALTODEXTRIN-BINDING PERIPLASMIC PROTEIN"/>
    <property type="match status" value="1"/>
</dbReference>
<evidence type="ECO:0000256" key="2">
    <source>
        <dbReference type="ARBA" id="ARBA00022448"/>
    </source>
</evidence>
<dbReference type="HOGENOM" id="CLU_031285_9_1_9"/>
<dbReference type="GO" id="GO:0042956">
    <property type="term" value="P:maltodextrin transmembrane transport"/>
    <property type="evidence" value="ECO:0007669"/>
    <property type="project" value="TreeGrafter"/>
</dbReference>
<protein>
    <submittedName>
        <fullName evidence="5">Carbohydrate ABC transporter substrate-binding protein, CUT1 family</fullName>
    </submittedName>
</protein>
<evidence type="ECO:0000256" key="3">
    <source>
        <dbReference type="ARBA" id="ARBA00022729"/>
    </source>
</evidence>
<evidence type="ECO:0000256" key="4">
    <source>
        <dbReference type="SAM" id="SignalP"/>
    </source>
</evidence>
<organism evidence="5 6">
    <name type="scientific">Thermosediminibacter oceani (strain ATCC BAA-1034 / DSM 16646 / JW/IW-1228P)</name>
    <dbReference type="NCBI Taxonomy" id="555079"/>
    <lineage>
        <taxon>Bacteria</taxon>
        <taxon>Bacillati</taxon>
        <taxon>Bacillota</taxon>
        <taxon>Clostridia</taxon>
        <taxon>Thermosediminibacterales</taxon>
        <taxon>Thermosediminibacteraceae</taxon>
        <taxon>Thermosediminibacter</taxon>
    </lineage>
</organism>
<proteinExistence type="inferred from homology"/>
<name>D9RYQ4_THEOJ</name>
<dbReference type="GO" id="GO:0015768">
    <property type="term" value="P:maltose transport"/>
    <property type="evidence" value="ECO:0007669"/>
    <property type="project" value="TreeGrafter"/>
</dbReference>
<dbReference type="RefSeq" id="WP_013276500.1">
    <property type="nucleotide sequence ID" value="NC_014377.1"/>
</dbReference>
<dbReference type="PROSITE" id="PS51257">
    <property type="entry name" value="PROKAR_LIPOPROTEIN"/>
    <property type="match status" value="1"/>
</dbReference>
<reference evidence="5 6" key="1">
    <citation type="journal article" date="2010" name="Stand. Genomic Sci.">
        <title>Complete genome sequence of Thermosediminibacter oceani type strain (JW/IW-1228P).</title>
        <authorList>
            <person name="Pitluck S."/>
            <person name="Yasawong M."/>
            <person name="Munk C."/>
            <person name="Nolan M."/>
            <person name="Lapidus A."/>
            <person name="Lucas S."/>
            <person name="Glavina Del Rio T."/>
            <person name="Tice H."/>
            <person name="Cheng J.F."/>
            <person name="Bruce D."/>
            <person name="Detter C."/>
            <person name="Tapia R."/>
            <person name="Han C."/>
            <person name="Goodwin L."/>
            <person name="Liolios K."/>
            <person name="Ivanova N."/>
            <person name="Mavromatis K."/>
            <person name="Mikhailova N."/>
            <person name="Pati A."/>
            <person name="Chen A."/>
            <person name="Palaniappan K."/>
            <person name="Land M."/>
            <person name="Hauser L."/>
            <person name="Chang Y.J."/>
            <person name="Jeffries C.D."/>
            <person name="Rohde M."/>
            <person name="Spring S."/>
            <person name="Sikorski J."/>
            <person name="Goker M."/>
            <person name="Woyke T."/>
            <person name="Bristow J."/>
            <person name="Eisen J.A."/>
            <person name="Markowitz V."/>
            <person name="Hugenholtz P."/>
            <person name="Kyrpides N.C."/>
            <person name="Klenk H.P."/>
        </authorList>
    </citation>
    <scope>NUCLEOTIDE SEQUENCE [LARGE SCALE GENOMIC DNA]</scope>
    <source>
        <strain evidence="6">ATCC BAA-1034 / DSM 16646 / JW/IW-1228P</strain>
    </source>
</reference>
<evidence type="ECO:0000256" key="1">
    <source>
        <dbReference type="ARBA" id="ARBA00008520"/>
    </source>
</evidence>
<keyword evidence="3 4" id="KW-0732">Signal</keyword>
<evidence type="ECO:0000313" key="6">
    <source>
        <dbReference type="Proteomes" id="UP000000272"/>
    </source>
</evidence>
<keyword evidence="6" id="KW-1185">Reference proteome</keyword>
<dbReference type="EMBL" id="CP002131">
    <property type="protein sequence ID" value="ADL08478.1"/>
    <property type="molecule type" value="Genomic_DNA"/>
</dbReference>
<dbReference type="AlphaFoldDB" id="D9RYQ4"/>
<dbReference type="KEGG" id="toc:Toce_1744"/>
<sequence>MFKGLKPLALLLIATLVAGMLSGCSSGNNNNVPAGSGSGSEVVTITYASGKDSTPATKKLIEAFEKKYPNIKVKFLELPQSPDDQHNAYVTALSAGDSSMDVIALDIIWPPEFAAAGWVLPLDDKFTPEMREKFLTGPVEAVTYNGHVWAVPRYTDAGILYYRKDIIQNPPETWDDLIKMAKANVGKGGTKYGIVFQGNQYEGLVCNALEFIGGNGGSILEGDRVVINSPQAIAGLQNMVNLVKEKIAPPGITTYKEEDARIVFQQGEALFMRNWPYAWALLNADDSPVKGKVGIAPIPRGKDGKAGTPALGGWNLAINKYSKHPEEAWKFIEFVTSEEGQKISALYGGVLPTLKSLYQDKEILEKNPYWADFYDAFITAKPRPVSPFYTQMSDSMQINFHKALTGEITAEQAIKNIEKDLNEIIKNSGKK</sequence>
<dbReference type="Pfam" id="PF01547">
    <property type="entry name" value="SBP_bac_1"/>
    <property type="match status" value="1"/>
</dbReference>
<accession>D9RYQ4</accession>
<gene>
    <name evidence="5" type="ordered locus">Toce_1744</name>
</gene>
<dbReference type="InterPro" id="IPR006059">
    <property type="entry name" value="SBP"/>
</dbReference>
<dbReference type="eggNOG" id="COG1653">
    <property type="taxonomic scope" value="Bacteria"/>
</dbReference>
<dbReference type="GO" id="GO:0055052">
    <property type="term" value="C:ATP-binding cassette (ABC) transporter complex, substrate-binding subunit-containing"/>
    <property type="evidence" value="ECO:0007669"/>
    <property type="project" value="TreeGrafter"/>
</dbReference>
<feature type="signal peptide" evidence="4">
    <location>
        <begin position="1"/>
        <end position="27"/>
    </location>
</feature>
<dbReference type="Proteomes" id="UP000000272">
    <property type="component" value="Chromosome"/>
</dbReference>